<dbReference type="Gene3D" id="3.50.50.60">
    <property type="entry name" value="FAD/NAD(P)-binding domain"/>
    <property type="match status" value="1"/>
</dbReference>
<protein>
    <recommendedName>
        <fullName evidence="6">FAD-dependent oxidoreductase 2 FAD-binding domain-containing protein</fullName>
    </recommendedName>
</protein>
<keyword evidence="5" id="KW-1133">Transmembrane helix</keyword>
<evidence type="ECO:0000256" key="4">
    <source>
        <dbReference type="ARBA" id="ARBA00023002"/>
    </source>
</evidence>
<comment type="caution">
    <text evidence="7">The sequence shown here is derived from an EMBL/GenBank/DDBJ whole genome shotgun (WGS) entry which is preliminary data.</text>
</comment>
<dbReference type="Pfam" id="PF00890">
    <property type="entry name" value="FAD_binding_2"/>
    <property type="match status" value="1"/>
</dbReference>
<gene>
    <name evidence="7" type="ORF">S06H3_28223</name>
</gene>
<dbReference type="InterPro" id="IPR003953">
    <property type="entry name" value="FAD-dep_OxRdtase_2_FAD-bd"/>
</dbReference>
<keyword evidence="2" id="KW-0285">Flavoprotein</keyword>
<reference evidence="7" key="1">
    <citation type="journal article" date="2014" name="Front. Microbiol.">
        <title>High frequency of phylogenetically diverse reductive dehalogenase-homologous genes in deep subseafloor sedimentary metagenomes.</title>
        <authorList>
            <person name="Kawai M."/>
            <person name="Futagami T."/>
            <person name="Toyoda A."/>
            <person name="Takaki Y."/>
            <person name="Nishi S."/>
            <person name="Hori S."/>
            <person name="Arai W."/>
            <person name="Tsubouchi T."/>
            <person name="Morono Y."/>
            <person name="Uchiyama I."/>
            <person name="Ito T."/>
            <person name="Fujiyama A."/>
            <person name="Inagaki F."/>
            <person name="Takami H."/>
        </authorList>
    </citation>
    <scope>NUCLEOTIDE SEQUENCE</scope>
    <source>
        <strain evidence="7">Expedition CK06-06</strain>
    </source>
</reference>
<evidence type="ECO:0000256" key="2">
    <source>
        <dbReference type="ARBA" id="ARBA00022630"/>
    </source>
</evidence>
<dbReference type="InterPro" id="IPR005288">
    <property type="entry name" value="NadB"/>
</dbReference>
<dbReference type="PANTHER" id="PTHR42716">
    <property type="entry name" value="L-ASPARTATE OXIDASE"/>
    <property type="match status" value="1"/>
</dbReference>
<dbReference type="EMBL" id="BARV01016446">
    <property type="protein sequence ID" value="GAI27155.1"/>
    <property type="molecule type" value="Genomic_DNA"/>
</dbReference>
<dbReference type="SUPFAM" id="SSF51905">
    <property type="entry name" value="FAD/NAD(P)-binding domain"/>
    <property type="match status" value="1"/>
</dbReference>
<dbReference type="GO" id="GO:0008734">
    <property type="term" value="F:L-aspartate oxidase activity"/>
    <property type="evidence" value="ECO:0007669"/>
    <property type="project" value="InterPro"/>
</dbReference>
<organism evidence="7">
    <name type="scientific">marine sediment metagenome</name>
    <dbReference type="NCBI Taxonomy" id="412755"/>
    <lineage>
        <taxon>unclassified sequences</taxon>
        <taxon>metagenomes</taxon>
        <taxon>ecological metagenomes</taxon>
    </lineage>
</organism>
<keyword evidence="4" id="KW-0560">Oxidoreductase</keyword>
<keyword evidence="3" id="KW-0274">FAD</keyword>
<accession>X1NK28</accession>
<dbReference type="InterPro" id="IPR036188">
    <property type="entry name" value="FAD/NAD-bd_sf"/>
</dbReference>
<evidence type="ECO:0000259" key="6">
    <source>
        <dbReference type="Pfam" id="PF00890"/>
    </source>
</evidence>
<keyword evidence="5" id="KW-0812">Transmembrane</keyword>
<evidence type="ECO:0000313" key="7">
    <source>
        <dbReference type="EMBL" id="GAI27155.1"/>
    </source>
</evidence>
<dbReference type="AlphaFoldDB" id="X1NK28"/>
<dbReference type="PANTHER" id="PTHR42716:SF2">
    <property type="entry name" value="L-ASPARTATE OXIDASE, CHLOROPLASTIC"/>
    <property type="match status" value="1"/>
</dbReference>
<sequence length="134" mass="13921">MDQYDYIIVGSGIAGLYTALLAQGQGRVLLLTKAGINDCSSRHAQGGIAAAIGIGDSPEIHYEDTIAAGAGLCDPDAVRLLVDEAPDRITDLINFGVHFDTVDGEVALTKEAAHSVPRILHAGGDATGEHIEIT</sequence>
<evidence type="ECO:0000256" key="5">
    <source>
        <dbReference type="SAM" id="Phobius"/>
    </source>
</evidence>
<feature type="non-terminal residue" evidence="7">
    <location>
        <position position="134"/>
    </location>
</feature>
<evidence type="ECO:0000256" key="3">
    <source>
        <dbReference type="ARBA" id="ARBA00022827"/>
    </source>
</evidence>
<comment type="cofactor">
    <cofactor evidence="1">
        <name>FAD</name>
        <dbReference type="ChEBI" id="CHEBI:57692"/>
    </cofactor>
</comment>
<feature type="transmembrane region" description="Helical" evidence="5">
    <location>
        <begin position="6"/>
        <end position="23"/>
    </location>
</feature>
<dbReference type="GO" id="GO:0034628">
    <property type="term" value="P:'de novo' NAD+ biosynthetic process from L-aspartate"/>
    <property type="evidence" value="ECO:0007669"/>
    <property type="project" value="TreeGrafter"/>
</dbReference>
<name>X1NK28_9ZZZZ</name>
<keyword evidence="5" id="KW-0472">Membrane</keyword>
<evidence type="ECO:0000256" key="1">
    <source>
        <dbReference type="ARBA" id="ARBA00001974"/>
    </source>
</evidence>
<feature type="domain" description="FAD-dependent oxidoreductase 2 FAD-binding" evidence="6">
    <location>
        <begin position="5"/>
        <end position="131"/>
    </location>
</feature>
<proteinExistence type="predicted"/>